<evidence type="ECO:0000313" key="3">
    <source>
        <dbReference type="EMBL" id="OUR74830.1"/>
    </source>
</evidence>
<dbReference type="SUPFAM" id="SSF50952">
    <property type="entry name" value="Soluble quinoprotein glucose dehydrogenase"/>
    <property type="match status" value="1"/>
</dbReference>
<keyword evidence="1" id="KW-0472">Membrane</keyword>
<dbReference type="Gene3D" id="2.120.10.30">
    <property type="entry name" value="TolB, C-terminal domain"/>
    <property type="match status" value="1"/>
</dbReference>
<comment type="caution">
    <text evidence="3">The sequence shown here is derived from an EMBL/GenBank/DDBJ whole genome shotgun (WGS) entry which is preliminary data.</text>
</comment>
<reference evidence="4" key="1">
    <citation type="journal article" date="2017" name="Proc. Natl. Acad. Sci. U.S.A.">
        <title>Simulation of Deepwater Horizon oil plume reveals substrate specialization within a complex community of hydrocarbon degraders.</title>
        <authorList>
            <person name="Hu P."/>
            <person name="Dubinsky E.A."/>
            <person name="Probst A.J."/>
            <person name="Wang J."/>
            <person name="Sieber C.M.K."/>
            <person name="Tom L.M."/>
            <person name="Gardinali P."/>
            <person name="Banfield J.F."/>
            <person name="Atlas R.M."/>
            <person name="Andersen G.L."/>
        </authorList>
    </citation>
    <scope>NUCLEOTIDE SEQUENCE [LARGE SCALE GENOMIC DNA]</scope>
</reference>
<feature type="domain" description="Glucose/Sorbosone dehydrogenase" evidence="2">
    <location>
        <begin position="263"/>
        <end position="583"/>
    </location>
</feature>
<proteinExistence type="predicted"/>
<dbReference type="PANTHER" id="PTHR19328">
    <property type="entry name" value="HEDGEHOG-INTERACTING PROTEIN"/>
    <property type="match status" value="1"/>
</dbReference>
<feature type="transmembrane region" description="Helical" evidence="1">
    <location>
        <begin position="773"/>
        <end position="799"/>
    </location>
</feature>
<accession>A0A1Y5DXY6</accession>
<dbReference type="InterPro" id="IPR012938">
    <property type="entry name" value="Glc/Sorbosone_DH"/>
</dbReference>
<dbReference type="Pfam" id="PF22352">
    <property type="entry name" value="K319L-like_PKD"/>
    <property type="match status" value="1"/>
</dbReference>
<dbReference type="AlphaFoldDB" id="A0A1Y5DXY6"/>
<dbReference type="Gene3D" id="2.60.40.10">
    <property type="entry name" value="Immunoglobulins"/>
    <property type="match status" value="1"/>
</dbReference>
<keyword evidence="1" id="KW-1133">Transmembrane helix</keyword>
<evidence type="ECO:0000256" key="1">
    <source>
        <dbReference type="SAM" id="Phobius"/>
    </source>
</evidence>
<dbReference type="InterPro" id="IPR011042">
    <property type="entry name" value="6-blade_b-propeller_TolB-like"/>
</dbReference>
<gene>
    <name evidence="3" type="ORF">A9Q75_18925</name>
</gene>
<protein>
    <recommendedName>
        <fullName evidence="2">Glucose/Sorbosone dehydrogenase domain-containing protein</fullName>
    </recommendedName>
</protein>
<dbReference type="NCBIfam" id="NF041770">
    <property type="entry name" value="CFI_box_CTERM"/>
    <property type="match status" value="1"/>
</dbReference>
<dbReference type="Proteomes" id="UP000243053">
    <property type="component" value="Unassembled WGS sequence"/>
</dbReference>
<name>A0A1Y5DXY6_COLPS</name>
<sequence length="818" mass="89019">MKYLVLGTYKPHIKEIVTNAFYFLVFFFLLIPTSFATDVSTSFETTNISGSFTLGTSPKTVTFTNGEAKFAGIASLYHSGSQAFMVQNDTTTITFETAAASINVFLKAQSGAVGAEVNIYDINENLVDSYSATTSWQEIAIVSTVGITRMELVNMTSVYAVFDDFSFTAMTEAPPSEDPVKLTNPLTLPIFSGGLKLKLELLSQGLTAPLWGVAAPTITEYMYIIDQIGIIWSIELTTGNKVVVADLSSLLVDIGIPEFGGFDERGLLGIAFHPQFASNNKLYTYSSQPNETADFTTMPDGFTANHQGVLTEWQATIGGSAGIIFDVNSAREILRIDEPQFNHNGGAISFDTNDLLYVAIGDGGGADDMDGQIFIDQAMVGHGETGNGQNKDNILGTIIRIDPLGNNSANGRYGIPASNPFVDQVGLDEIFSYGLRNPYRLSFDQQTGILYAADVGQNDIEEVNIITSGANYGWNIREGSFGFFANGNEDGYVYQQLDSMNTVDPIIEYDHDEGVAIIGGFVYRGATYNEMQGNYVFGDYSGRLFYINNEGTMSEFQDADELNVGAVLGFAQDSQGELYVLANTNGVPSGTSGNVYKISLLPNNSPTADAGEDQTVNEATQVTLNASLSNDPDGDTINFEWLQSSGTSVSLNDNTSATPSFTAPSVNSTTTLTFKVAVNDGHLFTTSEVTITVNDVPAPQPPVSNTSSGCFIATAAFGSYLAPEVKVLREFRDQYLITNKVGRYLVNGYYRYSPPIAHYIADKAWLKHIIRGFLWPVIYGLKYPFIALFTLILMFSAILKYMKKQRIRKCTLLLPKNT</sequence>
<dbReference type="InterPro" id="IPR013783">
    <property type="entry name" value="Ig-like_fold"/>
</dbReference>
<dbReference type="Pfam" id="PF07995">
    <property type="entry name" value="GSDH"/>
    <property type="match status" value="1"/>
</dbReference>
<evidence type="ECO:0000259" key="2">
    <source>
        <dbReference type="Pfam" id="PF07995"/>
    </source>
</evidence>
<organism evidence="3 4">
    <name type="scientific">Colwellia psychrerythraea</name>
    <name type="common">Vibrio psychroerythus</name>
    <dbReference type="NCBI Taxonomy" id="28229"/>
    <lineage>
        <taxon>Bacteria</taxon>
        <taxon>Pseudomonadati</taxon>
        <taxon>Pseudomonadota</taxon>
        <taxon>Gammaproteobacteria</taxon>
        <taxon>Alteromonadales</taxon>
        <taxon>Colwelliaceae</taxon>
        <taxon>Colwellia</taxon>
    </lineage>
</organism>
<dbReference type="InterPro" id="IPR049886">
    <property type="entry name" value="CFI_box_CTERM_dom"/>
</dbReference>
<keyword evidence="1" id="KW-0812">Transmembrane</keyword>
<dbReference type="PANTHER" id="PTHR19328:SF75">
    <property type="entry name" value="ALDOSE SUGAR DEHYDROGENASE YLII"/>
    <property type="match status" value="1"/>
</dbReference>
<dbReference type="EMBL" id="MAAF01000120">
    <property type="protein sequence ID" value="OUR74830.1"/>
    <property type="molecule type" value="Genomic_DNA"/>
</dbReference>
<evidence type="ECO:0000313" key="4">
    <source>
        <dbReference type="Proteomes" id="UP000243053"/>
    </source>
</evidence>
<dbReference type="InterPro" id="IPR011041">
    <property type="entry name" value="Quinoprot_gluc/sorb_DH_b-prop"/>
</dbReference>